<dbReference type="AlphaFoldDB" id="A0AAD5MFX6"/>
<sequence length="103" mass="11489">MSAADEHSNLMQWPTCTLNKIQMEKTNNPGQTHAVEKIWSNARSGHFRGYSSPSSYGKDVVEAFSMDLEGPSKKIIHSSRSMILSRNLDSMERLENVSLGSTD</sequence>
<accession>A0AAD5MFX6</accession>
<dbReference type="Proteomes" id="UP001196413">
    <property type="component" value="Unassembled WGS sequence"/>
</dbReference>
<comment type="caution">
    <text evidence="1">The sequence shown here is derived from an EMBL/GenBank/DDBJ whole genome shotgun (WGS) entry which is preliminary data.</text>
</comment>
<proteinExistence type="predicted"/>
<gene>
    <name evidence="1" type="ORF">KIN20_003600</name>
</gene>
<organism evidence="1 2">
    <name type="scientific">Parelaphostrongylus tenuis</name>
    <name type="common">Meningeal worm</name>
    <dbReference type="NCBI Taxonomy" id="148309"/>
    <lineage>
        <taxon>Eukaryota</taxon>
        <taxon>Metazoa</taxon>
        <taxon>Ecdysozoa</taxon>
        <taxon>Nematoda</taxon>
        <taxon>Chromadorea</taxon>
        <taxon>Rhabditida</taxon>
        <taxon>Rhabditina</taxon>
        <taxon>Rhabditomorpha</taxon>
        <taxon>Strongyloidea</taxon>
        <taxon>Metastrongylidae</taxon>
        <taxon>Parelaphostrongylus</taxon>
    </lineage>
</organism>
<reference evidence="1" key="1">
    <citation type="submission" date="2021-06" db="EMBL/GenBank/DDBJ databases">
        <title>Parelaphostrongylus tenuis whole genome reference sequence.</title>
        <authorList>
            <person name="Garwood T.J."/>
            <person name="Larsen P.A."/>
            <person name="Fountain-Jones N.M."/>
            <person name="Garbe J.R."/>
            <person name="Macchietto M.G."/>
            <person name="Kania S.A."/>
            <person name="Gerhold R.W."/>
            <person name="Richards J.E."/>
            <person name="Wolf T.M."/>
        </authorList>
    </citation>
    <scope>NUCLEOTIDE SEQUENCE</scope>
    <source>
        <strain evidence="1">MNPRO001-30</strain>
        <tissue evidence="1">Meninges</tissue>
    </source>
</reference>
<keyword evidence="2" id="KW-1185">Reference proteome</keyword>
<name>A0AAD5MFX6_PARTN</name>
<dbReference type="EMBL" id="JAHQIW010000482">
    <property type="protein sequence ID" value="KAJ1348322.1"/>
    <property type="molecule type" value="Genomic_DNA"/>
</dbReference>
<evidence type="ECO:0000313" key="1">
    <source>
        <dbReference type="EMBL" id="KAJ1348322.1"/>
    </source>
</evidence>
<protein>
    <submittedName>
        <fullName evidence="1">Uncharacterized protein</fullName>
    </submittedName>
</protein>
<evidence type="ECO:0000313" key="2">
    <source>
        <dbReference type="Proteomes" id="UP001196413"/>
    </source>
</evidence>